<proteinExistence type="predicted"/>
<gene>
    <name evidence="1" type="ORF">C2E21_4389</name>
</gene>
<sequence>MATCTRVLNVLADCQRKHPREPYVCQHLQRAAAWCLFRQACPDEVDVLEACAGVSGKQRLAGPPVIPPKCHQQVLQFEACLARHQVPPAGEGGSSG</sequence>
<organism evidence="1 2">
    <name type="scientific">Chlorella sorokiniana</name>
    <name type="common">Freshwater green alga</name>
    <dbReference type="NCBI Taxonomy" id="3076"/>
    <lineage>
        <taxon>Eukaryota</taxon>
        <taxon>Viridiplantae</taxon>
        <taxon>Chlorophyta</taxon>
        <taxon>core chlorophytes</taxon>
        <taxon>Trebouxiophyceae</taxon>
        <taxon>Chlorellales</taxon>
        <taxon>Chlorellaceae</taxon>
        <taxon>Chlorella clade</taxon>
        <taxon>Chlorella</taxon>
    </lineage>
</organism>
<reference evidence="1 2" key="1">
    <citation type="journal article" date="2018" name="Plant J.">
        <title>Genome sequences of Chlorella sorokiniana UTEX 1602 and Micractinium conductrix SAG 241.80: implications to maltose excretion by a green alga.</title>
        <authorList>
            <person name="Arriola M.B."/>
            <person name="Velmurugan N."/>
            <person name="Zhang Y."/>
            <person name="Plunkett M.H."/>
            <person name="Hondzo H."/>
            <person name="Barney B.M."/>
        </authorList>
    </citation>
    <scope>NUCLEOTIDE SEQUENCE [LARGE SCALE GENOMIC DNA]</scope>
    <source>
        <strain evidence="2">UTEX 1602</strain>
    </source>
</reference>
<evidence type="ECO:0000313" key="2">
    <source>
        <dbReference type="Proteomes" id="UP000239899"/>
    </source>
</evidence>
<comment type="caution">
    <text evidence="1">The sequence shown here is derived from an EMBL/GenBank/DDBJ whole genome shotgun (WGS) entry which is preliminary data.</text>
</comment>
<accession>A0A2P6TTE9</accession>
<evidence type="ECO:0000313" key="1">
    <source>
        <dbReference type="EMBL" id="PRW57341.1"/>
    </source>
</evidence>
<dbReference type="Proteomes" id="UP000239899">
    <property type="component" value="Unassembled WGS sequence"/>
</dbReference>
<dbReference type="AlphaFoldDB" id="A0A2P6TTE9"/>
<protein>
    <submittedName>
        <fullName evidence="1">Uncharacterized protein</fullName>
    </submittedName>
</protein>
<keyword evidence="2" id="KW-1185">Reference proteome</keyword>
<dbReference type="OrthoDB" id="771242at2759"/>
<dbReference type="EMBL" id="LHPG02000007">
    <property type="protein sequence ID" value="PRW57341.1"/>
    <property type="molecule type" value="Genomic_DNA"/>
</dbReference>
<name>A0A2P6TTE9_CHLSO</name>